<dbReference type="PROSITE" id="PS51009">
    <property type="entry name" value="CYTCII"/>
    <property type="match status" value="1"/>
</dbReference>
<dbReference type="SUPFAM" id="SSF47175">
    <property type="entry name" value="Cytochromes"/>
    <property type="match status" value="1"/>
</dbReference>
<keyword evidence="2 7" id="KW-0349">Heme</keyword>
<keyword evidence="10" id="KW-1185">Reference proteome</keyword>
<evidence type="ECO:0000256" key="6">
    <source>
        <dbReference type="PIRSR" id="PIRSR000027-1"/>
    </source>
</evidence>
<dbReference type="Gene3D" id="1.20.120.10">
    <property type="entry name" value="Cytochrome c/b562"/>
    <property type="match status" value="1"/>
</dbReference>
<keyword evidence="8" id="KW-0732">Signal</keyword>
<dbReference type="InterPro" id="IPR015984">
    <property type="entry name" value="Cyt_c_prime_subgr"/>
</dbReference>
<feature type="binding site" description="covalent" evidence="7">
    <location>
        <position position="148"/>
    </location>
    <ligand>
        <name>heme c</name>
        <dbReference type="ChEBI" id="CHEBI:61717"/>
    </ligand>
</feature>
<evidence type="ECO:0000256" key="3">
    <source>
        <dbReference type="ARBA" id="ARBA00022723"/>
    </source>
</evidence>
<comment type="caution">
    <text evidence="9">The sequence shown here is derived from an EMBL/GenBank/DDBJ whole genome shotgun (WGS) entry which is preliminary data.</text>
</comment>
<protein>
    <submittedName>
        <fullName evidence="9">Cytochrome c</fullName>
    </submittedName>
</protein>
<keyword evidence="1" id="KW-0813">Transport</keyword>
<reference evidence="9" key="1">
    <citation type="submission" date="2022-07" db="EMBL/GenBank/DDBJ databases">
        <authorList>
            <person name="Otstavnykh N."/>
            <person name="Isaeva M."/>
            <person name="Bystritskaya E."/>
        </authorList>
    </citation>
    <scope>NUCLEOTIDE SEQUENCE</scope>
    <source>
        <strain evidence="9">KCTC 52189</strain>
    </source>
</reference>
<dbReference type="InterPro" id="IPR012127">
    <property type="entry name" value="Cyt_c_prime"/>
</dbReference>
<dbReference type="EMBL" id="JANHAX010000001">
    <property type="protein sequence ID" value="MDQ2088773.1"/>
    <property type="molecule type" value="Genomic_DNA"/>
</dbReference>
<dbReference type="PRINTS" id="PR00608">
    <property type="entry name" value="CYTCHROMECII"/>
</dbReference>
<dbReference type="InterPro" id="IPR010980">
    <property type="entry name" value="Cyt_c/b562"/>
</dbReference>
<dbReference type="Proteomes" id="UP001226762">
    <property type="component" value="Unassembled WGS sequence"/>
</dbReference>
<proteinExistence type="predicted"/>
<reference evidence="9" key="2">
    <citation type="submission" date="2023-02" db="EMBL/GenBank/DDBJ databases">
        <title>'Rhodoalgimonas zhirmunskyi' gen. nov., isolated from a red alga.</title>
        <authorList>
            <person name="Nedashkovskaya O.I."/>
            <person name="Otstavnykh N.Y."/>
            <person name="Bystritskaya E.P."/>
            <person name="Balabanova L.A."/>
            <person name="Isaeva M.P."/>
        </authorList>
    </citation>
    <scope>NUCLEOTIDE SEQUENCE</scope>
    <source>
        <strain evidence="9">KCTC 52189</strain>
    </source>
</reference>
<name>A0AAE4B280_9RHOB</name>
<keyword evidence="3 6" id="KW-0479">Metal-binding</keyword>
<evidence type="ECO:0000256" key="7">
    <source>
        <dbReference type="PIRSR" id="PIRSR000027-2"/>
    </source>
</evidence>
<accession>A0AAE4B280</accession>
<evidence type="ECO:0000256" key="4">
    <source>
        <dbReference type="ARBA" id="ARBA00022982"/>
    </source>
</evidence>
<evidence type="ECO:0000256" key="2">
    <source>
        <dbReference type="ARBA" id="ARBA00022617"/>
    </source>
</evidence>
<evidence type="ECO:0000256" key="8">
    <source>
        <dbReference type="SAM" id="SignalP"/>
    </source>
</evidence>
<evidence type="ECO:0000256" key="1">
    <source>
        <dbReference type="ARBA" id="ARBA00022448"/>
    </source>
</evidence>
<keyword evidence="5 6" id="KW-0408">Iron</keyword>
<sequence length="160" mass="16178">MKKTVTALAALFLAGTVTSPAIAESHMDPAVEAAIKARKAQMQLYAFNIGLLGGMAKDAIPYDADAASKAAANLAALSKLDQSRLWPQGSDNSALGEATAALPAIWAEGSDIMAKGMAFVEASAAMEQAAGGGLDSLKAAIGPLGASCGGCHKAYRQPKD</sequence>
<dbReference type="PIRSF" id="PIRSF000027">
    <property type="entry name" value="Cytc_c_prime"/>
    <property type="match status" value="1"/>
</dbReference>
<dbReference type="GO" id="GO:0009055">
    <property type="term" value="F:electron transfer activity"/>
    <property type="evidence" value="ECO:0007669"/>
    <property type="project" value="InterPro"/>
</dbReference>
<gene>
    <name evidence="9" type="ORF">NO357_02510</name>
</gene>
<dbReference type="AlphaFoldDB" id="A0AAE4B280"/>
<dbReference type="GO" id="GO:0022900">
    <property type="term" value="P:electron transport chain"/>
    <property type="evidence" value="ECO:0007669"/>
    <property type="project" value="InterPro"/>
</dbReference>
<evidence type="ECO:0000256" key="5">
    <source>
        <dbReference type="ARBA" id="ARBA00023004"/>
    </source>
</evidence>
<feature type="binding site" description="axial binding residue" evidence="6">
    <location>
        <position position="152"/>
    </location>
    <ligand>
        <name>heme c</name>
        <dbReference type="ChEBI" id="CHEBI:61717"/>
    </ligand>
    <ligandPart>
        <name>Fe</name>
        <dbReference type="ChEBI" id="CHEBI:18248"/>
    </ligandPart>
</feature>
<dbReference type="RefSeq" id="WP_306734036.1">
    <property type="nucleotide sequence ID" value="NZ_JANHAX010000001.1"/>
</dbReference>
<feature type="binding site" description="covalent" evidence="7">
    <location>
        <position position="151"/>
    </location>
    <ligand>
        <name>heme c</name>
        <dbReference type="ChEBI" id="CHEBI:61717"/>
    </ligand>
</feature>
<feature type="chain" id="PRO_5042270683" evidence="8">
    <location>
        <begin position="24"/>
        <end position="160"/>
    </location>
</feature>
<evidence type="ECO:0000313" key="9">
    <source>
        <dbReference type="EMBL" id="MDQ2088773.1"/>
    </source>
</evidence>
<dbReference type="GO" id="GO:0042597">
    <property type="term" value="C:periplasmic space"/>
    <property type="evidence" value="ECO:0007669"/>
    <property type="project" value="InterPro"/>
</dbReference>
<comment type="PTM">
    <text evidence="7">Binds 1 heme group per subunit.</text>
</comment>
<evidence type="ECO:0000313" key="10">
    <source>
        <dbReference type="Proteomes" id="UP001226762"/>
    </source>
</evidence>
<organism evidence="9 10">
    <name type="scientific">Marimonas arenosa</name>
    <dbReference type="NCBI Taxonomy" id="1795305"/>
    <lineage>
        <taxon>Bacteria</taxon>
        <taxon>Pseudomonadati</taxon>
        <taxon>Pseudomonadota</taxon>
        <taxon>Alphaproteobacteria</taxon>
        <taxon>Rhodobacterales</taxon>
        <taxon>Paracoccaceae</taxon>
        <taxon>Marimonas</taxon>
    </lineage>
</organism>
<dbReference type="GO" id="GO:0020037">
    <property type="term" value="F:heme binding"/>
    <property type="evidence" value="ECO:0007669"/>
    <property type="project" value="InterPro"/>
</dbReference>
<dbReference type="GO" id="GO:0005506">
    <property type="term" value="F:iron ion binding"/>
    <property type="evidence" value="ECO:0007669"/>
    <property type="project" value="InterPro"/>
</dbReference>
<dbReference type="InterPro" id="IPR002321">
    <property type="entry name" value="Cyt_c_II"/>
</dbReference>
<keyword evidence="4" id="KW-0249">Electron transport</keyword>
<feature type="signal peptide" evidence="8">
    <location>
        <begin position="1"/>
        <end position="23"/>
    </location>
</feature>
<dbReference type="Pfam" id="PF01322">
    <property type="entry name" value="Cytochrom_C_2"/>
    <property type="match status" value="1"/>
</dbReference>